<organism evidence="1 2">
    <name type="scientific">Phytophthora nicotianae P1569</name>
    <dbReference type="NCBI Taxonomy" id="1317065"/>
    <lineage>
        <taxon>Eukaryota</taxon>
        <taxon>Sar</taxon>
        <taxon>Stramenopiles</taxon>
        <taxon>Oomycota</taxon>
        <taxon>Peronosporomycetes</taxon>
        <taxon>Peronosporales</taxon>
        <taxon>Peronosporaceae</taxon>
        <taxon>Phytophthora</taxon>
    </lineage>
</organism>
<dbReference type="HOGENOM" id="CLU_2377389_0_0_1"/>
<dbReference type="AlphaFoldDB" id="V9FUM4"/>
<dbReference type="Proteomes" id="UP000018721">
    <property type="component" value="Unassembled WGS sequence"/>
</dbReference>
<reference evidence="1 2" key="1">
    <citation type="submission" date="2013-11" db="EMBL/GenBank/DDBJ databases">
        <title>The Genome Sequence of Phytophthora parasitica P1569.</title>
        <authorList>
            <consortium name="The Broad Institute Genomics Platform"/>
            <person name="Russ C."/>
            <person name="Tyler B."/>
            <person name="Panabieres F."/>
            <person name="Shan W."/>
            <person name="Tripathy S."/>
            <person name="Grunwald N."/>
            <person name="Machado M."/>
            <person name="Johnson C.S."/>
            <person name="Arredondo F."/>
            <person name="Hong C."/>
            <person name="Coffey M."/>
            <person name="Young S.K."/>
            <person name="Zeng Q."/>
            <person name="Gargeya S."/>
            <person name="Fitzgerald M."/>
            <person name="Abouelleil A."/>
            <person name="Alvarado L."/>
            <person name="Chapman S.B."/>
            <person name="Gainer-Dewar J."/>
            <person name="Goldberg J."/>
            <person name="Griggs A."/>
            <person name="Gujja S."/>
            <person name="Hansen M."/>
            <person name="Howarth C."/>
            <person name="Imamovic A."/>
            <person name="Ireland A."/>
            <person name="Larimer J."/>
            <person name="McCowan C."/>
            <person name="Murphy C."/>
            <person name="Pearson M."/>
            <person name="Poon T.W."/>
            <person name="Priest M."/>
            <person name="Roberts A."/>
            <person name="Saif S."/>
            <person name="Shea T."/>
            <person name="Sykes S."/>
            <person name="Wortman J."/>
            <person name="Nusbaum C."/>
            <person name="Birren B."/>
        </authorList>
    </citation>
    <scope>NUCLEOTIDE SEQUENCE [LARGE SCALE GENOMIC DNA]</scope>
    <source>
        <strain evidence="1 2">P1569</strain>
    </source>
</reference>
<accession>V9FUM4</accession>
<dbReference type="EMBL" id="ANIZ01000477">
    <property type="protein sequence ID" value="ETI54448.1"/>
    <property type="molecule type" value="Genomic_DNA"/>
</dbReference>
<name>V9FUM4_PHYNI</name>
<evidence type="ECO:0000313" key="2">
    <source>
        <dbReference type="Proteomes" id="UP000018721"/>
    </source>
</evidence>
<evidence type="ECO:0000313" key="1">
    <source>
        <dbReference type="EMBL" id="ETI54448.1"/>
    </source>
</evidence>
<sequence>MAKSGAERQMHAVVFRILRRELHVLFRLEARLRDAVANRMAHLVRRFAQCCLSFKCHAGDVMPAVLASTSSSSSACTASNMRSPCGSVVLHNLCI</sequence>
<comment type="caution">
    <text evidence="1">The sequence shown here is derived from an EMBL/GenBank/DDBJ whole genome shotgun (WGS) entry which is preliminary data.</text>
</comment>
<proteinExistence type="predicted"/>
<protein>
    <submittedName>
        <fullName evidence="1">Uncharacterized protein</fullName>
    </submittedName>
</protein>
<gene>
    <name evidence="1" type="ORF">F443_02710</name>
</gene>
<keyword evidence="2" id="KW-1185">Reference proteome</keyword>